<evidence type="ECO:0000256" key="1">
    <source>
        <dbReference type="ARBA" id="ARBA00004651"/>
    </source>
</evidence>
<keyword evidence="3 7" id="KW-0812">Transmembrane</keyword>
<evidence type="ECO:0000313" key="10">
    <source>
        <dbReference type="Proteomes" id="UP000664398"/>
    </source>
</evidence>
<dbReference type="Proteomes" id="UP000664398">
    <property type="component" value="Unassembled WGS sequence"/>
</dbReference>
<feature type="transmembrane region" description="Helical" evidence="7">
    <location>
        <begin position="311"/>
        <end position="330"/>
    </location>
</feature>
<feature type="domain" description="Threonine/serine exporter-like N-terminal" evidence="8">
    <location>
        <begin position="143"/>
        <end position="294"/>
    </location>
</feature>
<dbReference type="AlphaFoldDB" id="A0A939S022"/>
<comment type="caution">
    <text evidence="9">The sequence shown here is derived from an EMBL/GenBank/DDBJ whole genome shotgun (WGS) entry which is preliminary data.</text>
</comment>
<feature type="transmembrane region" description="Helical" evidence="7">
    <location>
        <begin position="271"/>
        <end position="291"/>
    </location>
</feature>
<dbReference type="PANTHER" id="PTHR34390">
    <property type="entry name" value="UPF0442 PROTEIN YJJB-RELATED"/>
    <property type="match status" value="1"/>
</dbReference>
<evidence type="ECO:0000259" key="8">
    <source>
        <dbReference type="Pfam" id="PF06738"/>
    </source>
</evidence>
<dbReference type="GO" id="GO:0005886">
    <property type="term" value="C:plasma membrane"/>
    <property type="evidence" value="ECO:0007669"/>
    <property type="project" value="UniProtKB-SubCell"/>
</dbReference>
<accession>A0A939S022</accession>
<feature type="transmembrane region" description="Helical" evidence="7">
    <location>
        <begin position="210"/>
        <end position="232"/>
    </location>
</feature>
<dbReference type="EMBL" id="JAGDYL010000033">
    <property type="protein sequence ID" value="MBO1806436.1"/>
    <property type="molecule type" value="Genomic_DNA"/>
</dbReference>
<feature type="transmembrane region" description="Helical" evidence="7">
    <location>
        <begin position="423"/>
        <end position="445"/>
    </location>
</feature>
<dbReference type="InterPro" id="IPR050539">
    <property type="entry name" value="ThrE_Dicarb/AminoAcid_Exp"/>
</dbReference>
<dbReference type="GO" id="GO:0015744">
    <property type="term" value="P:succinate transport"/>
    <property type="evidence" value="ECO:0007669"/>
    <property type="project" value="TreeGrafter"/>
</dbReference>
<keyword evidence="2" id="KW-1003">Cell membrane</keyword>
<evidence type="ECO:0000256" key="3">
    <source>
        <dbReference type="ARBA" id="ARBA00022692"/>
    </source>
</evidence>
<evidence type="ECO:0000256" key="2">
    <source>
        <dbReference type="ARBA" id="ARBA00022475"/>
    </source>
</evidence>
<feature type="transmembrane region" description="Helical" evidence="7">
    <location>
        <begin position="337"/>
        <end position="356"/>
    </location>
</feature>
<dbReference type="GO" id="GO:0022857">
    <property type="term" value="F:transmembrane transporter activity"/>
    <property type="evidence" value="ECO:0007669"/>
    <property type="project" value="InterPro"/>
</dbReference>
<keyword evidence="10" id="KW-1185">Reference proteome</keyword>
<evidence type="ECO:0000256" key="7">
    <source>
        <dbReference type="SAM" id="Phobius"/>
    </source>
</evidence>
<reference evidence="9" key="1">
    <citation type="submission" date="2021-03" db="EMBL/GenBank/DDBJ databases">
        <title>Leucobacter chromiisoli sp. nov., isolated from chromium-containing soil of chemical plant.</title>
        <authorList>
            <person name="Xu Z."/>
        </authorList>
    </citation>
    <scope>NUCLEOTIDE SEQUENCE</scope>
    <source>
        <strain evidence="9">A2</strain>
    </source>
</reference>
<feature type="transmembrane region" description="Helical" evidence="7">
    <location>
        <begin position="160"/>
        <end position="178"/>
    </location>
</feature>
<evidence type="ECO:0000256" key="4">
    <source>
        <dbReference type="ARBA" id="ARBA00022989"/>
    </source>
</evidence>
<evidence type="ECO:0000313" key="9">
    <source>
        <dbReference type="EMBL" id="MBO1806436.1"/>
    </source>
</evidence>
<dbReference type="Pfam" id="PF06738">
    <property type="entry name" value="ThrE"/>
    <property type="match status" value="2"/>
</dbReference>
<feature type="transmembrane region" description="Helical" evidence="7">
    <location>
        <begin position="392"/>
        <end position="411"/>
    </location>
</feature>
<protein>
    <submittedName>
        <fullName evidence="9">Threonine/serine exporter family protein</fullName>
    </submittedName>
</protein>
<keyword evidence="4 7" id="KW-1133">Transmembrane helix</keyword>
<evidence type="ECO:0000256" key="6">
    <source>
        <dbReference type="ARBA" id="ARBA00034125"/>
    </source>
</evidence>
<dbReference type="PANTHER" id="PTHR34390:SF1">
    <property type="entry name" value="SUCCINATE TRANSPORTER SUBUNIT YJJB-RELATED"/>
    <property type="match status" value="1"/>
</dbReference>
<organism evidence="9 10">
    <name type="scientific">Leucobacter ruminantium</name>
    <dbReference type="NCBI Taxonomy" id="1289170"/>
    <lineage>
        <taxon>Bacteria</taxon>
        <taxon>Bacillati</taxon>
        <taxon>Actinomycetota</taxon>
        <taxon>Actinomycetes</taxon>
        <taxon>Micrococcales</taxon>
        <taxon>Microbacteriaceae</taxon>
        <taxon>Leucobacter</taxon>
    </lineage>
</organism>
<dbReference type="RefSeq" id="WP_208046892.1">
    <property type="nucleotide sequence ID" value="NZ_JAGDYL010000033.1"/>
</dbReference>
<evidence type="ECO:0000256" key="5">
    <source>
        <dbReference type="ARBA" id="ARBA00023136"/>
    </source>
</evidence>
<feature type="domain" description="Threonine/serine exporter-like N-terminal" evidence="8">
    <location>
        <begin position="309"/>
        <end position="444"/>
    </location>
</feature>
<keyword evidence="5 7" id="KW-0472">Membrane</keyword>
<name>A0A939S022_9MICO</name>
<dbReference type="InterPro" id="IPR010619">
    <property type="entry name" value="ThrE-like_N"/>
</dbReference>
<comment type="similarity">
    <text evidence="6">Belongs to the ThrE exporter (TC 2.A.79) family.</text>
</comment>
<feature type="transmembrane region" description="Helical" evidence="7">
    <location>
        <begin position="238"/>
        <end position="259"/>
    </location>
</feature>
<proteinExistence type="inferred from homology"/>
<comment type="subcellular location">
    <subcellularLocation>
        <location evidence="1">Cell membrane</location>
        <topology evidence="1">Multi-pass membrane protein</topology>
    </subcellularLocation>
</comment>
<feature type="transmembrane region" description="Helical" evidence="7">
    <location>
        <begin position="362"/>
        <end position="380"/>
    </location>
</feature>
<feature type="transmembrane region" description="Helical" evidence="7">
    <location>
        <begin position="184"/>
        <end position="203"/>
    </location>
</feature>
<gene>
    <name evidence="9" type="ORF">J4H91_14100</name>
</gene>
<sequence length="455" mass="46440">MEPAARPDPASDAEAHAVSDGLTAADARARLDFLAELGYGFLESGQTGGQTERELRACGRSLGLSRMEFNSTGRLVLLEAALPDGGSVSLSGAARALDLIDCTRAKALSDLAAEVTGEVASGDAGRSAAREPRPSRTAQRALLEAASAEVRRLRDTATPWWAVALGMTMLAFCISMQVGVTWRAWVSAAVVQLVSSMVGAGIARARPPRLFAVAVQSSAAGAFATLLVQLGFVDPVGAAAAIAVNWLLLLPLPQMIGAVADAIEADFLSALTRVASVGMAALGIFIGGAVTFTLGELLGMEHPRLDSLPSFPWYLVLVFSALGAVANAFANGGRLPLVLPAAALGLLTAAGSQVLLHAVGLPALWASSIAAVLLGVLSSAISTHTGYPQPVLALMGVTGALLPGIPVFFGILQEMGEGSGLSYFGEAAAICLGIGTGAALGVYLASLFRLTGRAR</sequence>